<evidence type="ECO:0000313" key="2">
    <source>
        <dbReference type="Proteomes" id="UP000193884"/>
    </source>
</evidence>
<organism evidence="1 2">
    <name type="scientific">Bradyrhizobium canariense</name>
    <dbReference type="NCBI Taxonomy" id="255045"/>
    <lineage>
        <taxon>Bacteria</taxon>
        <taxon>Pseudomonadati</taxon>
        <taxon>Pseudomonadota</taxon>
        <taxon>Alphaproteobacteria</taxon>
        <taxon>Hyphomicrobiales</taxon>
        <taxon>Nitrobacteraceae</taxon>
        <taxon>Bradyrhizobium</taxon>
    </lineage>
</organism>
<dbReference type="RefSeq" id="WP_085384742.1">
    <property type="nucleotide sequence ID" value="NZ_NAFJ01000148.1"/>
</dbReference>
<proteinExistence type="predicted"/>
<reference evidence="1 2" key="1">
    <citation type="submission" date="2017-03" db="EMBL/GenBank/DDBJ databases">
        <title>Whole genome sequences of fourteen strains of Bradyrhizobium canariense and one strain of Bradyrhizobium japonicum isolated from Lupinus (Papilionoideae: Genisteae) species in Algeria.</title>
        <authorList>
            <person name="Crovadore J."/>
            <person name="Chekireb D."/>
            <person name="Brachmann A."/>
            <person name="Chablais R."/>
            <person name="Cochard B."/>
            <person name="Lefort F."/>
        </authorList>
    </citation>
    <scope>NUCLEOTIDE SEQUENCE [LARGE SCALE GENOMIC DNA]</scope>
    <source>
        <strain evidence="1 2">UBMAN05</strain>
    </source>
</reference>
<sequence>MMSTFEQPTKLAAPIEAPAPAPHVSGIFHDLEALKIQQHEAGLAGSTEVLTRIPVRKPQRDEYFRVRPGDEFTTVLYEDRTARVNYFITPAMLPLLRAVSNVSVVTLVPFITRQKMLGIFPLKLATDAIGDNGWQTTAMAAAQLAKTKWVRMQADMALSGYRIFSAEGQLSEPEWPDTPFNELLDIAFKDHVISSQDHPVLNRIMGRI</sequence>
<comment type="caution">
    <text evidence="1">The sequence shown here is derived from an EMBL/GenBank/DDBJ whole genome shotgun (WGS) entry which is preliminary data.</text>
</comment>
<gene>
    <name evidence="1" type="ORF">BST63_18850</name>
</gene>
<name>A0ABX3X2X7_9BRAD</name>
<evidence type="ECO:0000313" key="1">
    <source>
        <dbReference type="EMBL" id="OSJ27802.1"/>
    </source>
</evidence>
<dbReference type="Proteomes" id="UP000193884">
    <property type="component" value="Unassembled WGS sequence"/>
</dbReference>
<protein>
    <submittedName>
        <fullName evidence="1">Uncharacterized protein</fullName>
    </submittedName>
</protein>
<dbReference type="EMBL" id="NAFK01000163">
    <property type="protein sequence ID" value="OSJ27802.1"/>
    <property type="molecule type" value="Genomic_DNA"/>
</dbReference>
<keyword evidence="2" id="KW-1185">Reference proteome</keyword>
<accession>A0ABX3X2X7</accession>